<dbReference type="GO" id="GO:0000045">
    <property type="term" value="P:autophagosome assembly"/>
    <property type="evidence" value="ECO:0007669"/>
    <property type="project" value="TreeGrafter"/>
</dbReference>
<dbReference type="OrthoDB" id="422720at2759"/>
<dbReference type="PANTHER" id="PTHR32341">
    <property type="entry name" value="INTERFERON-INDUCIBLE GTPASE"/>
    <property type="match status" value="1"/>
</dbReference>
<dbReference type="RefSeq" id="XP_023568989.1">
    <property type="nucleotide sequence ID" value="XM_023713221.1"/>
</dbReference>
<gene>
    <name evidence="7 8 9" type="primary">LOC105740845</name>
</gene>
<dbReference type="AlphaFoldDB" id="A0A6P6E9H4"/>
<dbReference type="RefSeq" id="XP_023568990.1">
    <property type="nucleotide sequence ID" value="XM_023713222.1"/>
</dbReference>
<name>A0A6P6E9H4_OCTDE</name>
<dbReference type="SUPFAM" id="SSF52540">
    <property type="entry name" value="P-loop containing nucleoside triphosphate hydrolases"/>
    <property type="match status" value="1"/>
</dbReference>
<dbReference type="GO" id="GO:0045087">
    <property type="term" value="P:innate immune response"/>
    <property type="evidence" value="ECO:0007669"/>
    <property type="project" value="TreeGrafter"/>
</dbReference>
<evidence type="ECO:0000313" key="8">
    <source>
        <dbReference type="RefSeq" id="XP_023568989.1"/>
    </source>
</evidence>
<evidence type="ECO:0000256" key="1">
    <source>
        <dbReference type="ARBA" id="ARBA00005429"/>
    </source>
</evidence>
<accession>A0A6P6E9H4</accession>
<evidence type="ECO:0000256" key="4">
    <source>
        <dbReference type="ARBA" id="ARBA00023134"/>
    </source>
</evidence>
<evidence type="ECO:0000313" key="7">
    <source>
        <dbReference type="RefSeq" id="XP_012369751.1"/>
    </source>
</evidence>
<dbReference type="GO" id="GO:0035458">
    <property type="term" value="P:cellular response to interferon-beta"/>
    <property type="evidence" value="ECO:0007669"/>
    <property type="project" value="TreeGrafter"/>
</dbReference>
<feature type="domain" description="IRG-type G" evidence="5">
    <location>
        <begin position="68"/>
        <end position="250"/>
    </location>
</feature>
<dbReference type="Proteomes" id="UP000515203">
    <property type="component" value="Unplaced"/>
</dbReference>
<evidence type="ECO:0000313" key="9">
    <source>
        <dbReference type="RefSeq" id="XP_023568990.1"/>
    </source>
</evidence>
<keyword evidence="4" id="KW-0342">GTP-binding</keyword>
<dbReference type="GO" id="GO:0005525">
    <property type="term" value="F:GTP binding"/>
    <property type="evidence" value="ECO:0007669"/>
    <property type="project" value="UniProtKB-KW"/>
</dbReference>
<keyword evidence="2" id="KW-0547">Nucleotide-binding</keyword>
<dbReference type="InterPro" id="IPR051515">
    <property type="entry name" value="IRG"/>
</dbReference>
<sequence>MGQGSSTDTNTESADRGSSFNSYFENFKVESRIISEETKDLIQCYLEKGDIVRAVVTANKALNDIENASLSIAVTGETGSGKSMLINALRGLGPEDKGAAATGPVETTMKRAEYKHPSLPSVSIWDLPGLGSTSFPPETYLEDVKFAEYDFFLIVSASRFKYNDVRLAQAIARRKKNFYFVRTKVDLDLASEKLTKPTAFNEDRILRSIRDDCVRGLQNAQVSAPEVFLISSLDTSQFDYPEMETALLRDLPAHKRHIFMLCLGTVTEAAIDRNRDALKEKAFLEIMKERRYAWIPLVGLFCESNLKKLEDVLTRYRAHFGLDDASLDKIAADFHVSVEELRARLQSRHLLLAQRDGTLGEFMRQLLEKVHAVTGGPFAASAYFNKTVYFHNYFLDTLATDAKALLKKEDLFGASASSA</sequence>
<dbReference type="InterPro" id="IPR030385">
    <property type="entry name" value="G_IRG_dom"/>
</dbReference>
<reference evidence="7 8" key="1">
    <citation type="submission" date="2025-04" db="UniProtKB">
        <authorList>
            <consortium name="RefSeq"/>
        </authorList>
    </citation>
    <scope>IDENTIFICATION</scope>
</reference>
<dbReference type="RefSeq" id="XP_012369751.1">
    <property type="nucleotide sequence ID" value="XM_012514297.2"/>
</dbReference>
<dbReference type="PANTHER" id="PTHR32341:SF15">
    <property type="entry name" value="INTERFERON-GAMMA-INDUCIBLE GTPASE 10-RELATED"/>
    <property type="match status" value="1"/>
</dbReference>
<dbReference type="GeneID" id="105740845"/>
<dbReference type="Pfam" id="PF05049">
    <property type="entry name" value="IIGP"/>
    <property type="match status" value="1"/>
</dbReference>
<keyword evidence="6" id="KW-1185">Reference proteome</keyword>
<protein>
    <submittedName>
        <fullName evidence="7 8">T-cell-specific guanine nucleotide triphosphate-binding protein 1-like</fullName>
    </submittedName>
</protein>
<evidence type="ECO:0000256" key="2">
    <source>
        <dbReference type="ARBA" id="ARBA00022741"/>
    </source>
</evidence>
<proteinExistence type="inferred from homology"/>
<comment type="similarity">
    <text evidence="1">Belongs to the TRAFAC class dynamin-like GTPase superfamily. IRG family.</text>
</comment>
<evidence type="ECO:0000259" key="5">
    <source>
        <dbReference type="PROSITE" id="PS51716"/>
    </source>
</evidence>
<dbReference type="GO" id="GO:0005789">
    <property type="term" value="C:endoplasmic reticulum membrane"/>
    <property type="evidence" value="ECO:0007669"/>
    <property type="project" value="TreeGrafter"/>
</dbReference>
<dbReference type="GO" id="GO:0003924">
    <property type="term" value="F:GTPase activity"/>
    <property type="evidence" value="ECO:0007669"/>
    <property type="project" value="TreeGrafter"/>
</dbReference>
<evidence type="ECO:0000256" key="3">
    <source>
        <dbReference type="ARBA" id="ARBA00022801"/>
    </source>
</evidence>
<dbReference type="FunFam" id="3.40.50.300:FF:000541">
    <property type="entry name" value="Immunity related GTPase M"/>
    <property type="match status" value="1"/>
</dbReference>
<keyword evidence="3" id="KW-0378">Hydrolase</keyword>
<dbReference type="Gene3D" id="3.40.50.300">
    <property type="entry name" value="P-loop containing nucleotide triphosphate hydrolases"/>
    <property type="match status" value="1"/>
</dbReference>
<dbReference type="InterPro" id="IPR027417">
    <property type="entry name" value="P-loop_NTPase"/>
</dbReference>
<dbReference type="InterPro" id="IPR007743">
    <property type="entry name" value="Immunity-related_GTPase-like"/>
</dbReference>
<evidence type="ECO:0000313" key="6">
    <source>
        <dbReference type="Proteomes" id="UP000515203"/>
    </source>
</evidence>
<dbReference type="PROSITE" id="PS51716">
    <property type="entry name" value="G_IRG"/>
    <property type="match status" value="1"/>
</dbReference>
<organism evidence="6 8">
    <name type="scientific">Octodon degus</name>
    <name type="common">Degu</name>
    <name type="synonym">Sciurus degus</name>
    <dbReference type="NCBI Taxonomy" id="10160"/>
    <lineage>
        <taxon>Eukaryota</taxon>
        <taxon>Metazoa</taxon>
        <taxon>Chordata</taxon>
        <taxon>Craniata</taxon>
        <taxon>Vertebrata</taxon>
        <taxon>Euteleostomi</taxon>
        <taxon>Mammalia</taxon>
        <taxon>Eutheria</taxon>
        <taxon>Euarchontoglires</taxon>
        <taxon>Glires</taxon>
        <taxon>Rodentia</taxon>
        <taxon>Hystricomorpha</taxon>
        <taxon>Octodontidae</taxon>
        <taxon>Octodon</taxon>
    </lineage>
</organism>